<feature type="domain" description="TraD/TraG TraM recognition site" evidence="4">
    <location>
        <begin position="669"/>
        <end position="734"/>
    </location>
</feature>
<reference evidence="5" key="2">
    <citation type="submission" date="2021-02" db="EMBL/GenBank/DDBJ databases">
        <title>Whole genome shotgun sequence of Actinocatenispora sp. strain NUM-2625.</title>
        <authorList>
            <person name="Oyunbileg N."/>
            <person name="Iizaka Y."/>
            <person name="Davaapurev BO."/>
            <person name="Fukumoto A."/>
            <person name="Batkhuu J."/>
            <person name="Anzai Y."/>
        </authorList>
    </citation>
    <scope>NUCLEOTIDE SEQUENCE</scope>
    <source>
        <strain evidence="5">NUM-2625</strain>
    </source>
</reference>
<evidence type="ECO:0000259" key="4">
    <source>
        <dbReference type="Pfam" id="PF12696"/>
    </source>
</evidence>
<dbReference type="InterPro" id="IPR027417">
    <property type="entry name" value="P-loop_NTPase"/>
</dbReference>
<dbReference type="SUPFAM" id="SSF52540">
    <property type="entry name" value="P-loop containing nucleoside triphosphate hydrolases"/>
    <property type="match status" value="1"/>
</dbReference>
<evidence type="ECO:0000313" key="6">
    <source>
        <dbReference type="EMBL" id="GIL29096.1"/>
    </source>
</evidence>
<dbReference type="Gene3D" id="3.40.50.300">
    <property type="entry name" value="P-loop containing nucleotide triphosphate hydrolases"/>
    <property type="match status" value="2"/>
</dbReference>
<comment type="caution">
    <text evidence="5">The sequence shown here is derived from an EMBL/GenBank/DDBJ whole genome shotgun (WGS) entry which is preliminary data.</text>
</comment>
<dbReference type="InterPro" id="IPR051162">
    <property type="entry name" value="T4SS_component"/>
</dbReference>
<dbReference type="Pfam" id="PF10412">
    <property type="entry name" value="TrwB_AAD_bind"/>
    <property type="match status" value="1"/>
</dbReference>
<feature type="region of interest" description="Disordered" evidence="1">
    <location>
        <begin position="804"/>
        <end position="825"/>
    </location>
</feature>
<dbReference type="AlphaFoldDB" id="A0A8J4A889"/>
<feature type="domain" description="Type IV secretion system coupling protein TraD DNA-binding" evidence="3">
    <location>
        <begin position="412"/>
        <end position="495"/>
    </location>
</feature>
<dbReference type="Pfam" id="PF12696">
    <property type="entry name" value="TraG-D_C"/>
    <property type="match status" value="1"/>
</dbReference>
<feature type="transmembrane region" description="Helical" evidence="2">
    <location>
        <begin position="38"/>
        <end position="60"/>
    </location>
</feature>
<evidence type="ECO:0008006" key="8">
    <source>
        <dbReference type="Google" id="ProtNLM"/>
    </source>
</evidence>
<dbReference type="EMBL" id="BOPO01000006">
    <property type="protein sequence ID" value="GIL25504.1"/>
    <property type="molecule type" value="Genomic_DNA"/>
</dbReference>
<reference evidence="7" key="1">
    <citation type="journal article" date="2021" name="Int. J. Syst. Evol. Microbiol.">
        <title>Actinocatenispora comari sp. nov., an endophytic actinomycete isolated from aerial parts of Comarum salesowianum.</title>
        <authorList>
            <person name="Oyunbileg N."/>
            <person name="Iizaka Y."/>
            <person name="Hamada M."/>
            <person name="Davaapurev B.O."/>
            <person name="Fukumoto A."/>
            <person name="Tsetseg B."/>
            <person name="Kato F."/>
            <person name="Tamura T."/>
            <person name="Batkhuu J."/>
            <person name="Anzai Y."/>
        </authorList>
    </citation>
    <scope>NUCLEOTIDE SEQUENCE [LARGE SCALE GENOMIC DNA]</scope>
    <source>
        <strain evidence="7">NUM-2625</strain>
    </source>
</reference>
<proteinExistence type="predicted"/>
<keyword evidence="7" id="KW-1185">Reference proteome</keyword>
<dbReference type="EMBL" id="BOPO01000084">
    <property type="protein sequence ID" value="GIL29096.1"/>
    <property type="molecule type" value="Genomic_DNA"/>
</dbReference>
<protein>
    <recommendedName>
        <fullName evidence="8">Type VI secretion protein</fullName>
    </recommendedName>
</protein>
<accession>A0A8J4A889</accession>
<keyword evidence="2" id="KW-0472">Membrane</keyword>
<evidence type="ECO:0000256" key="1">
    <source>
        <dbReference type="SAM" id="MobiDB-lite"/>
    </source>
</evidence>
<dbReference type="CDD" id="cd01127">
    <property type="entry name" value="TrwB_TraG_TraD_VirD4"/>
    <property type="match status" value="2"/>
</dbReference>
<organism evidence="5 7">
    <name type="scientific">Actinocatenispora comari</name>
    <dbReference type="NCBI Taxonomy" id="2807577"/>
    <lineage>
        <taxon>Bacteria</taxon>
        <taxon>Bacillati</taxon>
        <taxon>Actinomycetota</taxon>
        <taxon>Actinomycetes</taxon>
        <taxon>Micromonosporales</taxon>
        <taxon>Micromonosporaceae</taxon>
        <taxon>Actinocatenispora</taxon>
    </lineage>
</organism>
<name>A0A8J4A889_9ACTN</name>
<evidence type="ECO:0000256" key="2">
    <source>
        <dbReference type="SAM" id="Phobius"/>
    </source>
</evidence>
<keyword evidence="2" id="KW-1133">Transmembrane helix</keyword>
<dbReference type="RefSeq" id="WP_207123113.1">
    <property type="nucleotide sequence ID" value="NZ_BOPO01000006.1"/>
</dbReference>
<dbReference type="Proteomes" id="UP000614996">
    <property type="component" value="Unassembled WGS sequence"/>
</dbReference>
<dbReference type="InterPro" id="IPR019476">
    <property type="entry name" value="T4SS_TraD_DNA-bd"/>
</dbReference>
<evidence type="ECO:0000313" key="7">
    <source>
        <dbReference type="Proteomes" id="UP000614996"/>
    </source>
</evidence>
<dbReference type="InterPro" id="IPR032689">
    <property type="entry name" value="TraG-D_C"/>
</dbReference>
<dbReference type="PANTHER" id="PTHR30121">
    <property type="entry name" value="UNCHARACTERIZED PROTEIN YJGR-RELATED"/>
    <property type="match status" value="1"/>
</dbReference>
<keyword evidence="2" id="KW-0812">Transmembrane</keyword>
<dbReference type="PANTHER" id="PTHR30121:SF6">
    <property type="entry name" value="SLR6007 PROTEIN"/>
    <property type="match status" value="1"/>
</dbReference>
<sequence length="825" mass="88384">MTTTTTTTAQHLPAHAATIHLPTLPDWPQLAALVGRPAVWAIAATLLVVVCSAGPVCRGLRQRRFTRHGRRLLIQPPPQVDPDGVSQLWATLAGVLAAPRTRRWLFGVPHVALEYTWSGRALTIGLWIPVQVPMRAVIAAVQAAWPGAGCQPATDAPPLPGGVWARGGALIPALPGTYPLEVAHSTDSLRPLLAAGAGLKANEAACVQILARPATPRQHRRLRTAAAGLRTGRPHASAPASLLRLGLDLATPGGTHRHHHRSPTTMADPLRERDARAALDKTALPHWQVAIRYAAAVAPARTSTERRMPGVVRARLTTIAHTLAASFAVYTGRNHLRRRRLARPAPVLAARRLASGALVSVQELAGLAALPLDVAVPGLDRARAKTIPAPVAVPAGGRNTKKLGTAAAGGHSVALPVADARQHLHVLGATGSGKSTLLCNMICDDLAAGRGAVVLDPKGDLVTDILDRLPASAADKVWLLDPDQDHTPVLNPLDGNDHDLVADNICGIFARIFQRHWGPRIDDVLRVACLTLLRHANATLTLVPPLLQNKQFRARMTADLTDPDGLGGFWEWYEEMNPGLRAQIIGPVLARLRAVLLRDFARRTLGQPRSTLNMSQILDHGGLLLARLPKGALGEDTCRLLGSFVLAQVWQTATTRTAMPEAKRRDASLYADECQNFLTLPHSVDTMLAEARGYRLSLVLAHQDLSQLPAETAAAISTNARNKLYFACGPEDARILSRHTLPELDDHDLSHLHAHTAAARLMVANQQTAAFTLATPPPRRVLGAADHLRRCAAARAATDEQQQVAALHQQAGFTTTEPEIGDDAQ</sequence>
<evidence type="ECO:0000313" key="5">
    <source>
        <dbReference type="EMBL" id="GIL25504.1"/>
    </source>
</evidence>
<gene>
    <name evidence="5" type="ORF">NUM_07590</name>
    <name evidence="6" type="ORF">NUM_43500</name>
</gene>
<evidence type="ECO:0000259" key="3">
    <source>
        <dbReference type="Pfam" id="PF10412"/>
    </source>
</evidence>